<dbReference type="RefSeq" id="WP_136402242.1">
    <property type="nucleotide sequence ID" value="NZ_SSNZ01000002.1"/>
</dbReference>
<dbReference type="EMBL" id="SSNZ01000002">
    <property type="protein sequence ID" value="THF51256.1"/>
    <property type="molecule type" value="Genomic_DNA"/>
</dbReference>
<protein>
    <submittedName>
        <fullName evidence="2">Uncharacterized protein</fullName>
    </submittedName>
</protein>
<comment type="caution">
    <text evidence="2">The sequence shown here is derived from an EMBL/GenBank/DDBJ whole genome shotgun (WGS) entry which is preliminary data.</text>
</comment>
<name>A0A4S3ZZ49_9FLAO</name>
<gene>
    <name evidence="2" type="ORF">E6C50_05655</name>
</gene>
<organism evidence="2 3">
    <name type="scientific">Flavobacterium supellecticarium</name>
    <dbReference type="NCBI Taxonomy" id="2565924"/>
    <lineage>
        <taxon>Bacteria</taxon>
        <taxon>Pseudomonadati</taxon>
        <taxon>Bacteroidota</taxon>
        <taxon>Flavobacteriia</taxon>
        <taxon>Flavobacteriales</taxon>
        <taxon>Flavobacteriaceae</taxon>
        <taxon>Flavobacterium</taxon>
    </lineage>
</organism>
<feature type="region of interest" description="Disordered" evidence="1">
    <location>
        <begin position="56"/>
        <end position="76"/>
    </location>
</feature>
<accession>A0A4S3ZZ49</accession>
<dbReference type="Proteomes" id="UP000307507">
    <property type="component" value="Unassembled WGS sequence"/>
</dbReference>
<evidence type="ECO:0000256" key="1">
    <source>
        <dbReference type="SAM" id="MobiDB-lite"/>
    </source>
</evidence>
<dbReference type="AlphaFoldDB" id="A0A4S3ZZ49"/>
<proteinExistence type="predicted"/>
<reference evidence="2 3" key="1">
    <citation type="submission" date="2019-04" db="EMBL/GenBank/DDBJ databases">
        <title>Flavobacterium sp. nov. isolated from construction timber.</title>
        <authorList>
            <person name="Lin S.-Y."/>
            <person name="Chang C.-T."/>
            <person name="Young C.-C."/>
        </authorList>
    </citation>
    <scope>NUCLEOTIDE SEQUENCE [LARGE SCALE GENOMIC DNA]</scope>
    <source>
        <strain evidence="2 3">CC-CTC003</strain>
    </source>
</reference>
<sequence>MEKFGSKLFEKFEDARILKQSLQKINGGHMLSGPEESRATGDTECTMDGQDCGDNIESTDLITDSTPTRVGQDWCD</sequence>
<evidence type="ECO:0000313" key="3">
    <source>
        <dbReference type="Proteomes" id="UP000307507"/>
    </source>
</evidence>
<evidence type="ECO:0000313" key="2">
    <source>
        <dbReference type="EMBL" id="THF51256.1"/>
    </source>
</evidence>
<feature type="compositionally biased region" description="Polar residues" evidence="1">
    <location>
        <begin position="56"/>
        <end position="69"/>
    </location>
</feature>
<keyword evidence="3" id="KW-1185">Reference proteome</keyword>